<feature type="compositionally biased region" description="Gly residues" evidence="1">
    <location>
        <begin position="149"/>
        <end position="159"/>
    </location>
</feature>
<proteinExistence type="predicted"/>
<accession>A0A7E4V484</accession>
<feature type="compositionally biased region" description="Gly residues" evidence="1">
    <location>
        <begin position="16"/>
        <end position="28"/>
    </location>
</feature>
<evidence type="ECO:0000313" key="3">
    <source>
        <dbReference type="WBParaSite" id="Pan_g16405.t1"/>
    </source>
</evidence>
<dbReference type="AlphaFoldDB" id="A0A7E4V484"/>
<feature type="region of interest" description="Disordered" evidence="1">
    <location>
        <begin position="1"/>
        <end position="224"/>
    </location>
</feature>
<dbReference type="Proteomes" id="UP000492821">
    <property type="component" value="Unassembled WGS sequence"/>
</dbReference>
<sequence length="224" mass="23216">MSYSPPRRRSNSPGYRGPGGPSAGGGYGPASINRGGSPLGHGATAPPPPPYGFGDGRRSPVGSYNRSPRRNSRSPPRYGQRQSPSPPRYGRRGSRSPPRYGPSGGPSPPIGQGVSVHNYGGRGSPPRPYRDGSPPYRSGYEGPSSGYNQGYGSGIGSGCDGRHPPGPDPRGPSGPYDSYRNPGPGGNGPSDVYDNYRNPGAYPRPGGNGGCNDSRCRGSPPRRP</sequence>
<keyword evidence="2" id="KW-1185">Reference proteome</keyword>
<reference evidence="2" key="1">
    <citation type="journal article" date="2013" name="Genetics">
        <title>The draft genome and transcriptome of Panagrellus redivivus are shaped by the harsh demands of a free-living lifestyle.</title>
        <authorList>
            <person name="Srinivasan J."/>
            <person name="Dillman A.R."/>
            <person name="Macchietto M.G."/>
            <person name="Heikkinen L."/>
            <person name="Lakso M."/>
            <person name="Fracchia K.M."/>
            <person name="Antoshechkin I."/>
            <person name="Mortazavi A."/>
            <person name="Wong G."/>
            <person name="Sternberg P.W."/>
        </authorList>
    </citation>
    <scope>NUCLEOTIDE SEQUENCE [LARGE SCALE GENOMIC DNA]</scope>
    <source>
        <strain evidence="2">MT8872</strain>
    </source>
</reference>
<evidence type="ECO:0000313" key="2">
    <source>
        <dbReference type="Proteomes" id="UP000492821"/>
    </source>
</evidence>
<organism evidence="2 3">
    <name type="scientific">Panagrellus redivivus</name>
    <name type="common">Microworm</name>
    <dbReference type="NCBI Taxonomy" id="6233"/>
    <lineage>
        <taxon>Eukaryota</taxon>
        <taxon>Metazoa</taxon>
        <taxon>Ecdysozoa</taxon>
        <taxon>Nematoda</taxon>
        <taxon>Chromadorea</taxon>
        <taxon>Rhabditida</taxon>
        <taxon>Tylenchina</taxon>
        <taxon>Panagrolaimomorpha</taxon>
        <taxon>Panagrolaimoidea</taxon>
        <taxon>Panagrolaimidae</taxon>
        <taxon>Panagrellus</taxon>
    </lineage>
</organism>
<dbReference type="WBParaSite" id="Pan_g16405.t1">
    <property type="protein sequence ID" value="Pan_g16405.t1"/>
    <property type="gene ID" value="Pan_g16405"/>
</dbReference>
<reference evidence="3" key="2">
    <citation type="submission" date="2020-10" db="UniProtKB">
        <authorList>
            <consortium name="WormBaseParasite"/>
        </authorList>
    </citation>
    <scope>IDENTIFICATION</scope>
</reference>
<name>A0A7E4V484_PANRE</name>
<protein>
    <submittedName>
        <fullName evidence="3">Pro-resilin</fullName>
    </submittedName>
</protein>
<feature type="compositionally biased region" description="Basic residues" evidence="1">
    <location>
        <begin position="1"/>
        <end position="10"/>
    </location>
</feature>
<evidence type="ECO:0000256" key="1">
    <source>
        <dbReference type="SAM" id="MobiDB-lite"/>
    </source>
</evidence>